<proteinExistence type="predicted"/>
<organism evidence="2 3">
    <name type="scientific">Streptomyces thermodiastaticus</name>
    <dbReference type="NCBI Taxonomy" id="44061"/>
    <lineage>
        <taxon>Bacteria</taxon>
        <taxon>Bacillati</taxon>
        <taxon>Actinomycetota</taxon>
        <taxon>Actinomycetes</taxon>
        <taxon>Kitasatosporales</taxon>
        <taxon>Streptomycetaceae</taxon>
        <taxon>Streptomyces</taxon>
    </lineage>
</organism>
<accession>A0ABU0KFL6</accession>
<feature type="compositionally biased region" description="Basic and acidic residues" evidence="1">
    <location>
        <begin position="90"/>
        <end position="101"/>
    </location>
</feature>
<comment type="caution">
    <text evidence="2">The sequence shown here is derived from an EMBL/GenBank/DDBJ whole genome shotgun (WGS) entry which is preliminary data.</text>
</comment>
<feature type="region of interest" description="Disordered" evidence="1">
    <location>
        <begin position="79"/>
        <end position="107"/>
    </location>
</feature>
<gene>
    <name evidence="2" type="ORF">QO019_002998</name>
</gene>
<protein>
    <submittedName>
        <fullName evidence="2">Uncharacterized protein</fullName>
    </submittedName>
</protein>
<name>A0ABU0KFL6_9ACTN</name>
<reference evidence="2 3" key="1">
    <citation type="submission" date="2023-07" db="EMBL/GenBank/DDBJ databases">
        <title>Genomic Encyclopedia of Type Strains, Phase IV (KMG-IV): sequencing the most valuable type-strain genomes for metagenomic binning, comparative biology and taxonomic classification.</title>
        <authorList>
            <person name="Goeker M."/>
        </authorList>
    </citation>
    <scope>NUCLEOTIDE SEQUENCE [LARGE SCALE GENOMIC DNA]</scope>
    <source>
        <strain evidence="2 3">DSM 40573</strain>
    </source>
</reference>
<evidence type="ECO:0000256" key="1">
    <source>
        <dbReference type="SAM" id="MobiDB-lite"/>
    </source>
</evidence>
<evidence type="ECO:0000313" key="2">
    <source>
        <dbReference type="EMBL" id="MDQ0488143.1"/>
    </source>
</evidence>
<sequence>MTRTEEFLTELDEGMLQYFREIADELVGRFGMSRAEAVARINAAYEGADIEPYPDLMCHEEPDYWAYGLYFLPKDGRSPHSGSVGDLEEWETRPAPPRDSHVWTLAE</sequence>
<keyword evidence="3" id="KW-1185">Reference proteome</keyword>
<dbReference type="Proteomes" id="UP001236795">
    <property type="component" value="Unassembled WGS sequence"/>
</dbReference>
<dbReference type="EMBL" id="JAUSWC010000009">
    <property type="protein sequence ID" value="MDQ0488143.1"/>
    <property type="molecule type" value="Genomic_DNA"/>
</dbReference>
<evidence type="ECO:0000313" key="3">
    <source>
        <dbReference type="Proteomes" id="UP001236795"/>
    </source>
</evidence>
<dbReference type="RefSeq" id="WP_019526945.1">
    <property type="nucleotide sequence ID" value="NZ_JAUSWC010000009.1"/>
</dbReference>